<dbReference type="AlphaFoldDB" id="A0A072UHX2"/>
<feature type="region of interest" description="Disordered" evidence="1">
    <location>
        <begin position="34"/>
        <end position="58"/>
    </location>
</feature>
<keyword evidence="4" id="KW-1185">Reference proteome</keyword>
<name>A0A072UHX2_MEDTR</name>
<reference evidence="2 4" key="1">
    <citation type="journal article" date="2011" name="Nature">
        <title>The Medicago genome provides insight into the evolution of rhizobial symbioses.</title>
        <authorList>
            <person name="Young N.D."/>
            <person name="Debelle F."/>
            <person name="Oldroyd G.E."/>
            <person name="Geurts R."/>
            <person name="Cannon S.B."/>
            <person name="Udvardi M.K."/>
            <person name="Benedito V.A."/>
            <person name="Mayer K.F."/>
            <person name="Gouzy J."/>
            <person name="Schoof H."/>
            <person name="Van de Peer Y."/>
            <person name="Proost S."/>
            <person name="Cook D.R."/>
            <person name="Meyers B.C."/>
            <person name="Spannagl M."/>
            <person name="Cheung F."/>
            <person name="De Mita S."/>
            <person name="Krishnakumar V."/>
            <person name="Gundlach H."/>
            <person name="Zhou S."/>
            <person name="Mudge J."/>
            <person name="Bharti A.K."/>
            <person name="Murray J.D."/>
            <person name="Naoumkina M.A."/>
            <person name="Rosen B."/>
            <person name="Silverstein K.A."/>
            <person name="Tang H."/>
            <person name="Rombauts S."/>
            <person name="Zhao P.X."/>
            <person name="Zhou P."/>
            <person name="Barbe V."/>
            <person name="Bardou P."/>
            <person name="Bechner M."/>
            <person name="Bellec A."/>
            <person name="Berger A."/>
            <person name="Berges H."/>
            <person name="Bidwell S."/>
            <person name="Bisseling T."/>
            <person name="Choisne N."/>
            <person name="Couloux A."/>
            <person name="Denny R."/>
            <person name="Deshpande S."/>
            <person name="Dai X."/>
            <person name="Doyle J.J."/>
            <person name="Dudez A.M."/>
            <person name="Farmer A.D."/>
            <person name="Fouteau S."/>
            <person name="Franken C."/>
            <person name="Gibelin C."/>
            <person name="Gish J."/>
            <person name="Goldstein S."/>
            <person name="Gonzalez A.J."/>
            <person name="Green P.J."/>
            <person name="Hallab A."/>
            <person name="Hartog M."/>
            <person name="Hua A."/>
            <person name="Humphray S.J."/>
            <person name="Jeong D.H."/>
            <person name="Jing Y."/>
            <person name="Jocker A."/>
            <person name="Kenton S.M."/>
            <person name="Kim D.J."/>
            <person name="Klee K."/>
            <person name="Lai H."/>
            <person name="Lang C."/>
            <person name="Lin S."/>
            <person name="Macmil S.L."/>
            <person name="Magdelenat G."/>
            <person name="Matthews L."/>
            <person name="McCorrison J."/>
            <person name="Monaghan E.L."/>
            <person name="Mun J.H."/>
            <person name="Najar F.Z."/>
            <person name="Nicholson C."/>
            <person name="Noirot C."/>
            <person name="O'Bleness M."/>
            <person name="Paule C.R."/>
            <person name="Poulain J."/>
            <person name="Prion F."/>
            <person name="Qin B."/>
            <person name="Qu C."/>
            <person name="Retzel E.F."/>
            <person name="Riddle C."/>
            <person name="Sallet E."/>
            <person name="Samain S."/>
            <person name="Samson N."/>
            <person name="Sanders I."/>
            <person name="Saurat O."/>
            <person name="Scarpelli C."/>
            <person name="Schiex T."/>
            <person name="Segurens B."/>
            <person name="Severin A.J."/>
            <person name="Sherrier D.J."/>
            <person name="Shi R."/>
            <person name="Sims S."/>
            <person name="Singer S.R."/>
            <person name="Sinharoy S."/>
            <person name="Sterck L."/>
            <person name="Viollet A."/>
            <person name="Wang B.B."/>
            <person name="Wang K."/>
            <person name="Wang M."/>
            <person name="Wang X."/>
            <person name="Warfsmann J."/>
            <person name="Weissenbach J."/>
            <person name="White D.D."/>
            <person name="White J.D."/>
            <person name="Wiley G.B."/>
            <person name="Wincker P."/>
            <person name="Xing Y."/>
            <person name="Yang L."/>
            <person name="Yao Z."/>
            <person name="Ying F."/>
            <person name="Zhai J."/>
            <person name="Zhou L."/>
            <person name="Zuber A."/>
            <person name="Denarie J."/>
            <person name="Dixon R.A."/>
            <person name="May G.D."/>
            <person name="Schwartz D.C."/>
            <person name="Rogers J."/>
            <person name="Quetier F."/>
            <person name="Town C.D."/>
            <person name="Roe B.A."/>
        </authorList>
    </citation>
    <scope>NUCLEOTIDE SEQUENCE [LARGE SCALE GENOMIC DNA]</scope>
    <source>
        <strain evidence="2">A17</strain>
        <strain evidence="3 4">cv. Jemalong A17</strain>
    </source>
</reference>
<reference evidence="3" key="3">
    <citation type="submission" date="2015-04" db="UniProtKB">
        <authorList>
            <consortium name="EnsemblPlants"/>
        </authorList>
    </citation>
    <scope>IDENTIFICATION</scope>
    <source>
        <strain evidence="3">cv. Jemalong A17</strain>
    </source>
</reference>
<dbReference type="EMBL" id="CM001222">
    <property type="protein sequence ID" value="KEH25365.1"/>
    <property type="molecule type" value="Genomic_DNA"/>
</dbReference>
<sequence>MFGRILEVEPTRTVATRIYDNRLLYLPSSALLEEEEEKEEEEEEEMVIVDREKGQGRK</sequence>
<organism evidence="2 4">
    <name type="scientific">Medicago truncatula</name>
    <name type="common">Barrel medic</name>
    <name type="synonym">Medicago tribuloides</name>
    <dbReference type="NCBI Taxonomy" id="3880"/>
    <lineage>
        <taxon>Eukaryota</taxon>
        <taxon>Viridiplantae</taxon>
        <taxon>Streptophyta</taxon>
        <taxon>Embryophyta</taxon>
        <taxon>Tracheophyta</taxon>
        <taxon>Spermatophyta</taxon>
        <taxon>Magnoliopsida</taxon>
        <taxon>eudicotyledons</taxon>
        <taxon>Gunneridae</taxon>
        <taxon>Pentapetalae</taxon>
        <taxon>rosids</taxon>
        <taxon>fabids</taxon>
        <taxon>Fabales</taxon>
        <taxon>Fabaceae</taxon>
        <taxon>Papilionoideae</taxon>
        <taxon>50 kb inversion clade</taxon>
        <taxon>NPAAA clade</taxon>
        <taxon>Hologalegina</taxon>
        <taxon>IRL clade</taxon>
        <taxon>Trifolieae</taxon>
        <taxon>Medicago</taxon>
    </lineage>
</organism>
<proteinExistence type="predicted"/>
<reference evidence="2 4" key="2">
    <citation type="journal article" date="2014" name="BMC Genomics">
        <title>An improved genome release (version Mt4.0) for the model legume Medicago truncatula.</title>
        <authorList>
            <person name="Tang H."/>
            <person name="Krishnakumar V."/>
            <person name="Bidwell S."/>
            <person name="Rosen B."/>
            <person name="Chan A."/>
            <person name="Zhou S."/>
            <person name="Gentzbittel L."/>
            <person name="Childs K.L."/>
            <person name="Yandell M."/>
            <person name="Gundlach H."/>
            <person name="Mayer K.F."/>
            <person name="Schwartz D.C."/>
            <person name="Town C.D."/>
        </authorList>
    </citation>
    <scope>GENOME REANNOTATION</scope>
    <source>
        <strain evidence="2">A17</strain>
        <strain evidence="3 4">cv. Jemalong A17</strain>
    </source>
</reference>
<evidence type="ECO:0000313" key="2">
    <source>
        <dbReference type="EMBL" id="KEH25365.1"/>
    </source>
</evidence>
<evidence type="ECO:0000313" key="3">
    <source>
        <dbReference type="EnsemblPlants" id="KEH25365"/>
    </source>
</evidence>
<evidence type="ECO:0000313" key="4">
    <source>
        <dbReference type="Proteomes" id="UP000002051"/>
    </source>
</evidence>
<dbReference type="EnsemblPlants" id="KEH25365">
    <property type="protein sequence ID" value="KEH25365"/>
    <property type="gene ID" value="MTR_6g018890"/>
</dbReference>
<gene>
    <name evidence="2" type="ordered locus">MTR_6g018890</name>
</gene>
<protein>
    <submittedName>
        <fullName evidence="2 3">Uncharacterized protein</fullName>
    </submittedName>
</protein>
<evidence type="ECO:0000256" key="1">
    <source>
        <dbReference type="SAM" id="MobiDB-lite"/>
    </source>
</evidence>
<dbReference type="HOGENOM" id="CLU_2982099_0_0_1"/>
<dbReference type="Proteomes" id="UP000002051">
    <property type="component" value="Chromosome 6"/>
</dbReference>
<feature type="compositionally biased region" description="Acidic residues" evidence="1">
    <location>
        <begin position="34"/>
        <end position="47"/>
    </location>
</feature>
<accession>A0A072UHX2</accession>
<feature type="compositionally biased region" description="Basic and acidic residues" evidence="1">
    <location>
        <begin position="48"/>
        <end position="58"/>
    </location>
</feature>